<protein>
    <submittedName>
        <fullName evidence="3">AlNc14C315G10524 protein</fullName>
    </submittedName>
</protein>
<evidence type="ECO:0000256" key="1">
    <source>
        <dbReference type="SAM" id="MobiDB-lite"/>
    </source>
</evidence>
<dbReference type="HOGENOM" id="CLU_062728_0_0_1"/>
<feature type="region of interest" description="Disordered" evidence="1">
    <location>
        <begin position="178"/>
        <end position="210"/>
    </location>
</feature>
<reference evidence="3" key="1">
    <citation type="journal article" date="2011" name="PLoS Biol.">
        <title>Gene gain and loss during evolution of obligate parasitism in the white rust pathogen of Arabidopsis thaliana.</title>
        <authorList>
            <person name="Kemen E."/>
            <person name="Gardiner A."/>
            <person name="Schultz-Larsen T."/>
            <person name="Kemen A.C."/>
            <person name="Balmuth A.L."/>
            <person name="Robert-Seilaniantz A."/>
            <person name="Bailey K."/>
            <person name="Holub E."/>
            <person name="Studholme D.J."/>
            <person name="Maclean D."/>
            <person name="Jones J.D."/>
        </authorList>
    </citation>
    <scope>NUCLEOTIDE SEQUENCE</scope>
</reference>
<organism evidence="3">
    <name type="scientific">Albugo laibachii Nc14</name>
    <dbReference type="NCBI Taxonomy" id="890382"/>
    <lineage>
        <taxon>Eukaryota</taxon>
        <taxon>Sar</taxon>
        <taxon>Stramenopiles</taxon>
        <taxon>Oomycota</taxon>
        <taxon>Peronosporomycetes</taxon>
        <taxon>Albuginales</taxon>
        <taxon>Albuginaceae</taxon>
        <taxon>Albugo</taxon>
    </lineage>
</organism>
<keyword evidence="2" id="KW-0732">Signal</keyword>
<dbReference type="EMBL" id="FR824360">
    <property type="protein sequence ID" value="CCA25702.1"/>
    <property type="molecule type" value="Genomic_DNA"/>
</dbReference>
<sequence length="375" mass="43520">MKKTMMCLRFYALIILAVISASEAEELSTIVYVSAQKVTSSQRHECVVKLSGVTRIYLLEEKGNNRSYWVTCSSGMLKSFLVPCIGKWKCTIRQNCPLTYRLDNSQRFGLEEDNYKELKKNTEYAISQFMESLTHGIKIYKGHQHKDEPQNWKHDMAPFIRKQDLRIPVVLGRKSSQKVKEAETVNDPMSEKVANSQSSPRPKKLPHGSVKTATGKVIRNVHAIESAVQCIFGPGYTQGAVCHECLAMHSKWIGIQTYQLMYKERFSGELCVFSTIYRHDEIIENCENTFCQHIYPLDLGDCETFDKMFPKHQRRSENFHKKLEFTEKSRNSLIFERESVEKKEKDIDKIMDHIALKRMARSRDKSSFQFIYLDP</sequence>
<proteinExistence type="predicted"/>
<dbReference type="AlphaFoldDB" id="F0WW82"/>
<feature type="signal peptide" evidence="2">
    <location>
        <begin position="1"/>
        <end position="24"/>
    </location>
</feature>
<reference evidence="3" key="2">
    <citation type="submission" date="2011-02" db="EMBL/GenBank/DDBJ databases">
        <authorList>
            <person name="MacLean D."/>
        </authorList>
    </citation>
    <scope>NUCLEOTIDE SEQUENCE</scope>
</reference>
<gene>
    <name evidence="3" type="primary">AlNc14C315G10524</name>
    <name evidence="3" type="ORF">ALNC14_118460</name>
</gene>
<evidence type="ECO:0000313" key="3">
    <source>
        <dbReference type="EMBL" id="CCA25702.1"/>
    </source>
</evidence>
<evidence type="ECO:0000256" key="2">
    <source>
        <dbReference type="SAM" id="SignalP"/>
    </source>
</evidence>
<feature type="chain" id="PRO_5003259954" evidence="2">
    <location>
        <begin position="25"/>
        <end position="375"/>
    </location>
</feature>
<name>F0WW82_9STRA</name>
<accession>F0WW82</accession>